<dbReference type="AlphaFoldDB" id="W4GAI7"/>
<dbReference type="EMBL" id="KI913137">
    <property type="protein sequence ID" value="ETV76311.1"/>
    <property type="molecule type" value="Genomic_DNA"/>
</dbReference>
<name>W4GAI7_APHAT</name>
<accession>W4GAI7</accession>
<dbReference type="PANTHER" id="PTHR31827">
    <property type="entry name" value="EMB|CAB89363.1"/>
    <property type="match status" value="1"/>
</dbReference>
<reference evidence="1" key="1">
    <citation type="submission" date="2013-12" db="EMBL/GenBank/DDBJ databases">
        <title>The Genome Sequence of Aphanomyces astaci APO3.</title>
        <authorList>
            <consortium name="The Broad Institute Genomics Platform"/>
            <person name="Russ C."/>
            <person name="Tyler B."/>
            <person name="van West P."/>
            <person name="Dieguez-Uribeondo J."/>
            <person name="Young S.K."/>
            <person name="Zeng Q."/>
            <person name="Gargeya S."/>
            <person name="Fitzgerald M."/>
            <person name="Abouelleil A."/>
            <person name="Alvarado L."/>
            <person name="Chapman S.B."/>
            <person name="Gainer-Dewar J."/>
            <person name="Goldberg J."/>
            <person name="Griggs A."/>
            <person name="Gujja S."/>
            <person name="Hansen M."/>
            <person name="Howarth C."/>
            <person name="Imamovic A."/>
            <person name="Ireland A."/>
            <person name="Larimer J."/>
            <person name="McCowan C."/>
            <person name="Murphy C."/>
            <person name="Pearson M."/>
            <person name="Poon T.W."/>
            <person name="Priest M."/>
            <person name="Roberts A."/>
            <person name="Saif S."/>
            <person name="Shea T."/>
            <person name="Sykes S."/>
            <person name="Wortman J."/>
            <person name="Nusbaum C."/>
            <person name="Birren B."/>
        </authorList>
    </citation>
    <scope>NUCLEOTIDE SEQUENCE [LARGE SCALE GENOMIC DNA]</scope>
    <source>
        <strain evidence="1">APO3</strain>
    </source>
</reference>
<dbReference type="VEuPathDB" id="FungiDB:H257_09776"/>
<dbReference type="STRING" id="112090.W4GAI7"/>
<dbReference type="PANTHER" id="PTHR31827:SF1">
    <property type="entry name" value="EMB|CAB89363.1"/>
    <property type="match status" value="1"/>
</dbReference>
<dbReference type="OrthoDB" id="73726at2759"/>
<dbReference type="RefSeq" id="XP_009834436.1">
    <property type="nucleotide sequence ID" value="XM_009836134.1"/>
</dbReference>
<sequence length="211" mass="23763">MTQPCHFDGCSQPAIANTMRCRHHRHRGRCMVDNCSNQVYARNLCCRHGAKKQCEFDGCTLRARLGNVCYKHGADKKQCEEPGCSQPAQARQKCVKHGGGRKCKANDCLAHARAGGYCQRHRAALSPKVVAKQDINMRALWDDHHHHARHDSIDDVSDIGSVMQTDEALMCKVEGIDLSICTDVFDGHWEPFHVDEDKSMLRDILSILEQL</sequence>
<proteinExistence type="predicted"/>
<organism evidence="1">
    <name type="scientific">Aphanomyces astaci</name>
    <name type="common">Crayfish plague agent</name>
    <dbReference type="NCBI Taxonomy" id="112090"/>
    <lineage>
        <taxon>Eukaryota</taxon>
        <taxon>Sar</taxon>
        <taxon>Stramenopiles</taxon>
        <taxon>Oomycota</taxon>
        <taxon>Saprolegniomycetes</taxon>
        <taxon>Saprolegniales</taxon>
        <taxon>Verrucalvaceae</taxon>
        <taxon>Aphanomyces</taxon>
    </lineage>
</organism>
<evidence type="ECO:0000313" key="1">
    <source>
        <dbReference type="EMBL" id="ETV76311.1"/>
    </source>
</evidence>
<protein>
    <recommendedName>
        <fullName evidence="2">WRKY transcription factor 19</fullName>
    </recommendedName>
</protein>
<gene>
    <name evidence="1" type="ORF">H257_09776</name>
</gene>
<evidence type="ECO:0008006" key="2">
    <source>
        <dbReference type="Google" id="ProtNLM"/>
    </source>
</evidence>
<dbReference type="GeneID" id="20811772"/>
<feature type="non-terminal residue" evidence="1">
    <location>
        <position position="1"/>
    </location>
</feature>